<dbReference type="PANTHER" id="PTHR22761:SF10">
    <property type="entry name" value="GH13992P"/>
    <property type="match status" value="1"/>
</dbReference>
<dbReference type="Gene3D" id="1.10.287.1060">
    <property type="entry name" value="ESAT-6-like"/>
    <property type="match status" value="1"/>
</dbReference>
<feature type="region of interest" description="Disordered" evidence="5">
    <location>
        <begin position="193"/>
        <end position="241"/>
    </location>
</feature>
<dbReference type="PANTHER" id="PTHR22761">
    <property type="entry name" value="CHARGED MULTIVESICULAR BODY PROTEIN"/>
    <property type="match status" value="1"/>
</dbReference>
<evidence type="ECO:0000256" key="3">
    <source>
        <dbReference type="ARBA" id="ARBA00022753"/>
    </source>
</evidence>
<dbReference type="Pfam" id="PF03357">
    <property type="entry name" value="Snf7"/>
    <property type="match status" value="1"/>
</dbReference>
<keyword evidence="4" id="KW-0175">Coiled coil</keyword>
<feature type="coiled-coil region" evidence="4">
    <location>
        <begin position="26"/>
        <end position="93"/>
    </location>
</feature>
<evidence type="ECO:0000313" key="6">
    <source>
        <dbReference type="EMBL" id="KAF4661664.1"/>
    </source>
</evidence>
<dbReference type="GO" id="GO:0009898">
    <property type="term" value="C:cytoplasmic side of plasma membrane"/>
    <property type="evidence" value="ECO:0007669"/>
    <property type="project" value="TreeGrafter"/>
</dbReference>
<comment type="subcellular location">
    <subcellularLocation>
        <location evidence="1">Endosome</location>
    </subcellularLocation>
</comment>
<organism evidence="6 7">
    <name type="scientific">Perkinsus chesapeaki</name>
    <name type="common">Clam parasite</name>
    <name type="synonym">Perkinsus andrewsi</name>
    <dbReference type="NCBI Taxonomy" id="330153"/>
    <lineage>
        <taxon>Eukaryota</taxon>
        <taxon>Sar</taxon>
        <taxon>Alveolata</taxon>
        <taxon>Perkinsozoa</taxon>
        <taxon>Perkinsea</taxon>
        <taxon>Perkinsida</taxon>
        <taxon>Perkinsidae</taxon>
        <taxon>Perkinsus</taxon>
    </lineage>
</organism>
<dbReference type="GO" id="GO:0000815">
    <property type="term" value="C:ESCRT III complex"/>
    <property type="evidence" value="ECO:0007669"/>
    <property type="project" value="TreeGrafter"/>
</dbReference>
<dbReference type="EMBL" id="JAAPAO010000370">
    <property type="protein sequence ID" value="KAF4661664.1"/>
    <property type="molecule type" value="Genomic_DNA"/>
</dbReference>
<comment type="similarity">
    <text evidence="2">Belongs to the SNF7 family.</text>
</comment>
<evidence type="ECO:0000256" key="1">
    <source>
        <dbReference type="ARBA" id="ARBA00004177"/>
    </source>
</evidence>
<protein>
    <recommendedName>
        <fullName evidence="8">Charged multivesicular body protein 6</fullName>
    </recommendedName>
</protein>
<sequence length="253" mass="27624">MRLFFGSKKKEQKQAPPPQQNMPDAIMKNKEAIETLEKREQLIEKKMAIQEQEARTRAAAKDKRGALMALKRKKLYEAELQTLMNSRMTLEQQILSLESSQTTAVAVQALAQGVSAQKQMNQQLNIDNVIEKRVGEIDELMDDMAEQQDLQNEVSQVLSSGNQIMDDDELLNELDQIEAEELDKKMVDAVSAPTGGVVTQPNAQVPAAPQAVKAPKVSAGGDSNASTVAAAPETNGLTQEEADQLAALQAQLG</sequence>
<dbReference type="Proteomes" id="UP000591131">
    <property type="component" value="Unassembled WGS sequence"/>
</dbReference>
<keyword evidence="3" id="KW-0967">Endosome</keyword>
<feature type="region of interest" description="Disordered" evidence="5">
    <location>
        <begin position="1"/>
        <end position="25"/>
    </location>
</feature>
<proteinExistence type="inferred from homology"/>
<reference evidence="6 7" key="1">
    <citation type="submission" date="2020-04" db="EMBL/GenBank/DDBJ databases">
        <title>Perkinsus chesapeaki whole genome sequence.</title>
        <authorList>
            <person name="Bogema D.R."/>
        </authorList>
    </citation>
    <scope>NUCLEOTIDE SEQUENCE [LARGE SCALE GENOMIC DNA]</scope>
    <source>
        <strain evidence="6">ATCC PRA-425</strain>
    </source>
</reference>
<comment type="caution">
    <text evidence="6">The sequence shown here is derived from an EMBL/GenBank/DDBJ whole genome shotgun (WGS) entry which is preliminary data.</text>
</comment>
<dbReference type="GO" id="GO:0006900">
    <property type="term" value="P:vesicle budding from membrane"/>
    <property type="evidence" value="ECO:0007669"/>
    <property type="project" value="TreeGrafter"/>
</dbReference>
<gene>
    <name evidence="6" type="ORF">FOL47_006600</name>
</gene>
<evidence type="ECO:0000256" key="4">
    <source>
        <dbReference type="SAM" id="Coils"/>
    </source>
</evidence>
<accession>A0A7J6LR37</accession>
<evidence type="ECO:0000256" key="2">
    <source>
        <dbReference type="ARBA" id="ARBA00006190"/>
    </source>
</evidence>
<evidence type="ECO:0000256" key="5">
    <source>
        <dbReference type="SAM" id="MobiDB-lite"/>
    </source>
</evidence>
<name>A0A7J6LR37_PERCH</name>
<feature type="compositionally biased region" description="Low complexity" evidence="5">
    <location>
        <begin position="197"/>
        <end position="217"/>
    </location>
</feature>
<dbReference type="AlphaFoldDB" id="A0A7J6LR37"/>
<dbReference type="OrthoDB" id="5592979at2759"/>
<dbReference type="GO" id="GO:0005771">
    <property type="term" value="C:multivesicular body"/>
    <property type="evidence" value="ECO:0007669"/>
    <property type="project" value="TreeGrafter"/>
</dbReference>
<dbReference type="GO" id="GO:0032511">
    <property type="term" value="P:late endosome to vacuole transport via multivesicular body sorting pathway"/>
    <property type="evidence" value="ECO:0007669"/>
    <property type="project" value="TreeGrafter"/>
</dbReference>
<dbReference type="InterPro" id="IPR005024">
    <property type="entry name" value="Snf7_fam"/>
</dbReference>
<evidence type="ECO:0008006" key="8">
    <source>
        <dbReference type="Google" id="ProtNLM"/>
    </source>
</evidence>
<keyword evidence="7" id="KW-1185">Reference proteome</keyword>
<evidence type="ECO:0000313" key="7">
    <source>
        <dbReference type="Proteomes" id="UP000591131"/>
    </source>
</evidence>